<dbReference type="EMBL" id="SGXC01000003">
    <property type="protein sequence ID" value="RZS78551.1"/>
    <property type="molecule type" value="Genomic_DNA"/>
</dbReference>
<organism evidence="5 6">
    <name type="scientific">Pigmentiphaga kullae</name>
    <dbReference type="NCBI Taxonomy" id="151784"/>
    <lineage>
        <taxon>Bacteria</taxon>
        <taxon>Pseudomonadati</taxon>
        <taxon>Pseudomonadota</taxon>
        <taxon>Betaproteobacteria</taxon>
        <taxon>Burkholderiales</taxon>
        <taxon>Alcaligenaceae</taxon>
        <taxon>Pigmentiphaga</taxon>
    </lineage>
</organism>
<name>A0A4Q7N9K6_9BURK</name>
<evidence type="ECO:0000313" key="5">
    <source>
        <dbReference type="EMBL" id="RZS78551.1"/>
    </source>
</evidence>
<evidence type="ECO:0000256" key="3">
    <source>
        <dbReference type="SAM" id="SignalP"/>
    </source>
</evidence>
<sequence length="407" mass="43399">MKKQALAAAITAGLVLGSTAPTQAQAPKISGDVIKIGFITDGSSVYADIDGPAGADAIRMAVADAGGQINGKKIEVLYADHQNKPDIASARAREWIDQQGLDLLIGGTNSSTALAMAKVATEKKIPYVVIGAGSSRLTNEDCSPYIVHYAYDTVALARGTGSAVVAQGGKSWFFLTADYAFGHSLESDTSAVVKAAGGTVVGSIRHPLAASDFSSFLLQAQASKAQILGMANAGGDFINATKAAAEFGVTKTMKIAGLLVFINDIHTLGLAATQGLYLTDGWYWDQSNQSRAWAAKFEQKLKRKPSSLQAADYSAASFYLKAVKATGTDDPDTIMKWFKSNKINDMFAHDGYVRADGRMIYDMYLFQVKTPKESKGPWDYYKVAQKLPGDKVYTTPAESKCPLLKKS</sequence>
<accession>A0A4Q7N9K6</accession>
<dbReference type="AlphaFoldDB" id="A0A4Q7N9K6"/>
<dbReference type="InterPro" id="IPR028082">
    <property type="entry name" value="Peripla_BP_I"/>
</dbReference>
<dbReference type="SUPFAM" id="SSF53822">
    <property type="entry name" value="Periplasmic binding protein-like I"/>
    <property type="match status" value="1"/>
</dbReference>
<keyword evidence="6" id="KW-1185">Reference proteome</keyword>
<evidence type="ECO:0000256" key="2">
    <source>
        <dbReference type="ARBA" id="ARBA00022729"/>
    </source>
</evidence>
<feature type="domain" description="Leucine-binding protein" evidence="4">
    <location>
        <begin position="34"/>
        <end position="369"/>
    </location>
</feature>
<comment type="caution">
    <text evidence="5">The sequence shown here is derived from an EMBL/GenBank/DDBJ whole genome shotgun (WGS) entry which is preliminary data.</text>
</comment>
<feature type="signal peptide" evidence="3">
    <location>
        <begin position="1"/>
        <end position="24"/>
    </location>
</feature>
<dbReference type="RefSeq" id="WP_130361364.1">
    <property type="nucleotide sequence ID" value="NZ_SGXC01000003.1"/>
</dbReference>
<dbReference type="Pfam" id="PF13458">
    <property type="entry name" value="Peripla_BP_6"/>
    <property type="match status" value="1"/>
</dbReference>
<evidence type="ECO:0000259" key="4">
    <source>
        <dbReference type="Pfam" id="PF13458"/>
    </source>
</evidence>
<dbReference type="Proteomes" id="UP000292445">
    <property type="component" value="Unassembled WGS sequence"/>
</dbReference>
<keyword evidence="2 3" id="KW-0732">Signal</keyword>
<reference evidence="5 6" key="1">
    <citation type="submission" date="2019-02" db="EMBL/GenBank/DDBJ databases">
        <title>Genomic Encyclopedia of Type Strains, Phase IV (KMG-IV): sequencing the most valuable type-strain genomes for metagenomic binning, comparative biology and taxonomic classification.</title>
        <authorList>
            <person name="Goeker M."/>
        </authorList>
    </citation>
    <scope>NUCLEOTIDE SEQUENCE [LARGE SCALE GENOMIC DNA]</scope>
    <source>
        <strain evidence="5 6">K24</strain>
    </source>
</reference>
<protein>
    <submittedName>
        <fullName evidence="5">Amino acid/amide ABC transporter substrate-binding protein (HAAT family)</fullName>
    </submittedName>
</protein>
<comment type="similarity">
    <text evidence="1">Belongs to the leucine-binding protein family.</text>
</comment>
<dbReference type="CDD" id="cd06327">
    <property type="entry name" value="PBP1_SBP-like"/>
    <property type="match status" value="1"/>
</dbReference>
<dbReference type="OrthoDB" id="8887944at2"/>
<dbReference type="Gene3D" id="3.40.50.2300">
    <property type="match status" value="2"/>
</dbReference>
<dbReference type="InterPro" id="IPR051010">
    <property type="entry name" value="BCAA_transport"/>
</dbReference>
<evidence type="ECO:0000313" key="6">
    <source>
        <dbReference type="Proteomes" id="UP000292445"/>
    </source>
</evidence>
<evidence type="ECO:0000256" key="1">
    <source>
        <dbReference type="ARBA" id="ARBA00010062"/>
    </source>
</evidence>
<dbReference type="PANTHER" id="PTHR30483">
    <property type="entry name" value="LEUCINE-SPECIFIC-BINDING PROTEIN"/>
    <property type="match status" value="1"/>
</dbReference>
<dbReference type="InterPro" id="IPR028081">
    <property type="entry name" value="Leu-bd"/>
</dbReference>
<proteinExistence type="inferred from homology"/>
<gene>
    <name evidence="5" type="ORF">EV675_5204</name>
</gene>
<dbReference type="PANTHER" id="PTHR30483:SF6">
    <property type="entry name" value="PERIPLASMIC BINDING PROTEIN OF ABC TRANSPORTER FOR NATURAL AMINO ACIDS"/>
    <property type="match status" value="1"/>
</dbReference>
<feature type="chain" id="PRO_5020457255" evidence="3">
    <location>
        <begin position="25"/>
        <end position="407"/>
    </location>
</feature>